<protein>
    <submittedName>
        <fullName evidence="1">Streptophobe family protein</fullName>
    </submittedName>
</protein>
<evidence type="ECO:0000313" key="2">
    <source>
        <dbReference type="Proteomes" id="UP001592582"/>
    </source>
</evidence>
<reference evidence="1 2" key="1">
    <citation type="submission" date="2024-09" db="EMBL/GenBank/DDBJ databases">
        <authorList>
            <person name="Lee S.D."/>
        </authorList>
    </citation>
    <scope>NUCLEOTIDE SEQUENCE [LARGE SCALE GENOMIC DNA]</scope>
    <source>
        <strain evidence="1 2">N1-1</strain>
    </source>
</reference>
<evidence type="ECO:0000313" key="1">
    <source>
        <dbReference type="EMBL" id="MFC1414947.1"/>
    </source>
</evidence>
<comment type="caution">
    <text evidence="1">The sequence shown here is derived from an EMBL/GenBank/DDBJ whole genome shotgun (WGS) entry which is preliminary data.</text>
</comment>
<organism evidence="1 2">
    <name type="scientific">Streptacidiphilus alkalitolerans</name>
    <dbReference type="NCBI Taxonomy" id="3342712"/>
    <lineage>
        <taxon>Bacteria</taxon>
        <taxon>Bacillati</taxon>
        <taxon>Actinomycetota</taxon>
        <taxon>Actinomycetes</taxon>
        <taxon>Kitasatosporales</taxon>
        <taxon>Streptomycetaceae</taxon>
        <taxon>Streptacidiphilus</taxon>
    </lineage>
</organism>
<sequence length="582" mass="56776">MTVYGHQGSAADGGGGRMRDGALYGVVSAAVAASWAFVAMGAVTALGIHLLGLDSYASIGPLTAAMVAMAVGGRISPSGDVSVFGMDAAAAHGAIGIMPLGVSLVGALVLGWLFVRPLHRLRVLDPAALLARAGGAVVAFLVLLAVLAWAGNGSVAIKVGSLTGGGSSGGSGGGSDPLGGLLGGGSGDDPLGGLTSTLGGVLGGSTNPNVGFKVEFAPTLGLGLLWVLVVLALALVASRRSPLPLGWDGLRRTARPVASAVVTVLVGAVLVGALAGIVVGLTGNGGAKTVGGALLATPNGVFLAVLLGMAVPLNGKASGPLAGFLPSPVNTLLKGGSGQDITLSSLGRLDGRVWLLPVAVALMLLAIGVVAAVRTPRPVLPQSTGREALGAGLRLGVALAVVTAVLLVLASVSVDANLSVFGFDAVGAGLSITGNVLVGLLIGLVEGLVFGFLGSLLVAQFSTASAKRESLPPAAAGLDRTRVDLRPQPPNQPPYLPPQPSGAPGYGGLPQTPPAPVRAPQPNNPYRTGNPPPAAPPIPPGPPTAPPAGPPTAPPAPGQGGYNPYSGGPAQTPPPPTAPPGR</sequence>
<keyword evidence="2" id="KW-1185">Reference proteome</keyword>
<proteinExistence type="predicted"/>
<dbReference type="EMBL" id="JBHEZX010000032">
    <property type="protein sequence ID" value="MFC1414947.1"/>
    <property type="molecule type" value="Genomic_DNA"/>
</dbReference>
<dbReference type="NCBIfam" id="NF038391">
    <property type="entry name" value="streptophobe"/>
    <property type="match status" value="1"/>
</dbReference>
<dbReference type="InterPro" id="IPR047724">
    <property type="entry name" value="Streptophobe"/>
</dbReference>
<gene>
    <name evidence="1" type="ORF">ACEZDG_37405</name>
</gene>
<name>A0ABV6VMI7_9ACTN</name>
<dbReference type="Proteomes" id="UP001592582">
    <property type="component" value="Unassembled WGS sequence"/>
</dbReference>
<accession>A0ABV6VMI7</accession>